<proteinExistence type="predicted"/>
<dbReference type="InterPro" id="IPR011992">
    <property type="entry name" value="EF-hand-dom_pair"/>
</dbReference>
<evidence type="ECO:0000256" key="6">
    <source>
        <dbReference type="ARBA" id="ARBA00022837"/>
    </source>
</evidence>
<dbReference type="Pfam" id="PF06039">
    <property type="entry name" value="Mqo"/>
    <property type="match status" value="1"/>
</dbReference>
<evidence type="ECO:0000313" key="11">
    <source>
        <dbReference type="Proteomes" id="UP000037460"/>
    </source>
</evidence>
<protein>
    <submittedName>
        <fullName evidence="10">Malate:quinone oxidoreductase</fullName>
    </submittedName>
</protein>
<dbReference type="Gene3D" id="1.10.238.10">
    <property type="entry name" value="EF-hand"/>
    <property type="match status" value="1"/>
</dbReference>
<keyword evidence="4" id="KW-0285">Flavoprotein</keyword>
<dbReference type="AlphaFoldDB" id="A0A0M0JBW7"/>
<evidence type="ECO:0000256" key="7">
    <source>
        <dbReference type="ARBA" id="ARBA00022946"/>
    </source>
</evidence>
<comment type="cofactor">
    <cofactor evidence="1">
        <name>FAD</name>
        <dbReference type="ChEBI" id="CHEBI:57692"/>
    </cofactor>
</comment>
<evidence type="ECO:0000256" key="2">
    <source>
        <dbReference type="ARBA" id="ARBA00005163"/>
    </source>
</evidence>
<keyword evidence="6" id="KW-0106">Calcium</keyword>
<organism evidence="10 11">
    <name type="scientific">Chrysochromulina tobinii</name>
    <dbReference type="NCBI Taxonomy" id="1460289"/>
    <lineage>
        <taxon>Eukaryota</taxon>
        <taxon>Haptista</taxon>
        <taxon>Haptophyta</taxon>
        <taxon>Prymnesiophyceae</taxon>
        <taxon>Prymnesiales</taxon>
        <taxon>Chrysochromulinaceae</taxon>
        <taxon>Chrysochromulina</taxon>
    </lineage>
</organism>
<dbReference type="CDD" id="cd00051">
    <property type="entry name" value="EFh"/>
    <property type="match status" value="1"/>
</dbReference>
<evidence type="ECO:0000256" key="4">
    <source>
        <dbReference type="ARBA" id="ARBA00022630"/>
    </source>
</evidence>
<evidence type="ECO:0000256" key="5">
    <source>
        <dbReference type="ARBA" id="ARBA00022827"/>
    </source>
</evidence>
<keyword evidence="7" id="KW-0809">Transit peptide</keyword>
<dbReference type="GO" id="GO:0008924">
    <property type="term" value="F:L-malate dehydrogenase (quinone) activity"/>
    <property type="evidence" value="ECO:0007669"/>
    <property type="project" value="InterPro"/>
</dbReference>
<feature type="domain" description="EF-hand" evidence="9">
    <location>
        <begin position="446"/>
        <end position="481"/>
    </location>
</feature>
<keyword evidence="3" id="KW-0816">Tricarboxylic acid cycle</keyword>
<gene>
    <name evidence="10" type="ORF">Ctob_004802</name>
</gene>
<dbReference type="OrthoDB" id="498204at2759"/>
<dbReference type="PROSITE" id="PS00018">
    <property type="entry name" value="EF_HAND_1"/>
    <property type="match status" value="1"/>
</dbReference>
<reference evidence="11" key="1">
    <citation type="journal article" date="2015" name="PLoS Genet.">
        <title>Genome Sequence and Transcriptome Analyses of Chrysochromulina tobin: Metabolic Tools for Enhanced Algal Fitness in the Prominent Order Prymnesiales (Haptophyceae).</title>
        <authorList>
            <person name="Hovde B.T."/>
            <person name="Deodato C.R."/>
            <person name="Hunsperger H.M."/>
            <person name="Ryken S.A."/>
            <person name="Yost W."/>
            <person name="Jha R.K."/>
            <person name="Patterson J."/>
            <person name="Monnat R.J. Jr."/>
            <person name="Barlow S.B."/>
            <person name="Starkenburg S.R."/>
            <person name="Cattolico R.A."/>
        </authorList>
    </citation>
    <scope>NUCLEOTIDE SEQUENCE</scope>
    <source>
        <strain evidence="11">CCMP291</strain>
    </source>
</reference>
<dbReference type="EMBL" id="JWZX01003142">
    <property type="protein sequence ID" value="KOO23955.1"/>
    <property type="molecule type" value="Genomic_DNA"/>
</dbReference>
<dbReference type="SUPFAM" id="SSF51905">
    <property type="entry name" value="FAD/NAD(P)-binding domain"/>
    <property type="match status" value="1"/>
</dbReference>
<dbReference type="SMART" id="SM00054">
    <property type="entry name" value="EFh"/>
    <property type="match status" value="2"/>
</dbReference>
<dbReference type="Gene3D" id="3.30.9.10">
    <property type="entry name" value="D-Amino Acid Oxidase, subunit A, domain 2"/>
    <property type="match status" value="1"/>
</dbReference>
<name>A0A0M0JBW7_9EUKA</name>
<evidence type="ECO:0000313" key="10">
    <source>
        <dbReference type="EMBL" id="KOO23955.1"/>
    </source>
</evidence>
<dbReference type="PANTHER" id="PTHR43104">
    <property type="entry name" value="L-2-HYDROXYGLUTARATE DEHYDROGENASE, MITOCHONDRIAL"/>
    <property type="match status" value="1"/>
</dbReference>
<keyword evidence="8" id="KW-0560">Oxidoreductase</keyword>
<evidence type="ECO:0000256" key="3">
    <source>
        <dbReference type="ARBA" id="ARBA00022532"/>
    </source>
</evidence>
<evidence type="ECO:0000256" key="8">
    <source>
        <dbReference type="ARBA" id="ARBA00023002"/>
    </source>
</evidence>
<accession>A0A0M0JBW7</accession>
<evidence type="ECO:0000259" key="9">
    <source>
        <dbReference type="PROSITE" id="PS50222"/>
    </source>
</evidence>
<dbReference type="UniPathway" id="UPA00223"/>
<dbReference type="InterPro" id="IPR002048">
    <property type="entry name" value="EF_hand_dom"/>
</dbReference>
<dbReference type="InterPro" id="IPR018247">
    <property type="entry name" value="EF_Hand_1_Ca_BS"/>
</dbReference>
<sequence>MTSLAFWSFLVEKSILPDATFIQPAPHILFVHGEEKREWLKRRVEKLSKLPAFAATEYSEDYDTIQKWSGLLCNGRPRSGGEVIAASRHPDGTEVNYGLLTRHLVQSFGELGGDVQLLSTVTALRQQADKRWLVAVHKADLTDSNQVVRARFVFAGGGGGSLSLLQMAGIPEVQGYGGMPVSGKFLVCQKLDVVEQNLNKVYGPAAVSAPPMSVPHIDFRSLYGKDVIFFGPFAGFSPMLFKVSGTPLDWLATINWHNVLPMAKMAMSNLPLVKYLIKEIFASKGAQLEALREFYPAAKPEDWTMVWAGQRIQIVNPKGELQFGTEVLSSKDGTLVGLLGASPGASVSPQIALEVINKFDKGANSAFQWHLALSKWIPCYGRDVNKEPGLYDQIMSKARKVLLAGNTAGYRSSRVNTAHLFDLIDLDHDGTLTMKEVSKYLLGQGMAKEQIQALVNALDTDKSGTISRQEFDEGFGKVVSSLLPKSD</sequence>
<dbReference type="InterPro" id="IPR006231">
    <property type="entry name" value="MQO"/>
</dbReference>
<dbReference type="Gene3D" id="3.50.50.60">
    <property type="entry name" value="FAD/NAD(P)-binding domain"/>
    <property type="match status" value="1"/>
</dbReference>
<dbReference type="PROSITE" id="PS50222">
    <property type="entry name" value="EF_HAND_2"/>
    <property type="match status" value="1"/>
</dbReference>
<dbReference type="SUPFAM" id="SSF47473">
    <property type="entry name" value="EF-hand"/>
    <property type="match status" value="1"/>
</dbReference>
<comment type="caution">
    <text evidence="10">The sequence shown here is derived from an EMBL/GenBank/DDBJ whole genome shotgun (WGS) entry which is preliminary data.</text>
</comment>
<keyword evidence="11" id="KW-1185">Reference proteome</keyword>
<dbReference type="Proteomes" id="UP000037460">
    <property type="component" value="Unassembled WGS sequence"/>
</dbReference>
<dbReference type="PANTHER" id="PTHR43104:SF2">
    <property type="entry name" value="L-2-HYDROXYGLUTARATE DEHYDROGENASE, MITOCHONDRIAL"/>
    <property type="match status" value="1"/>
</dbReference>
<dbReference type="GO" id="GO:0005509">
    <property type="term" value="F:calcium ion binding"/>
    <property type="evidence" value="ECO:0007669"/>
    <property type="project" value="InterPro"/>
</dbReference>
<dbReference type="InterPro" id="IPR036188">
    <property type="entry name" value="FAD/NAD-bd_sf"/>
</dbReference>
<dbReference type="Pfam" id="PF13499">
    <property type="entry name" value="EF-hand_7"/>
    <property type="match status" value="1"/>
</dbReference>
<dbReference type="GO" id="GO:0006099">
    <property type="term" value="P:tricarboxylic acid cycle"/>
    <property type="evidence" value="ECO:0007669"/>
    <property type="project" value="UniProtKB-UniPathway"/>
</dbReference>
<keyword evidence="5" id="KW-0274">FAD</keyword>
<comment type="pathway">
    <text evidence="2">Carbohydrate metabolism; tricarboxylic acid cycle.</text>
</comment>
<evidence type="ECO:0000256" key="1">
    <source>
        <dbReference type="ARBA" id="ARBA00001974"/>
    </source>
</evidence>
<dbReference type="GO" id="GO:0047545">
    <property type="term" value="F:(S)-2-hydroxyglutarate dehydrogenase activity"/>
    <property type="evidence" value="ECO:0007669"/>
    <property type="project" value="TreeGrafter"/>
</dbReference>